<keyword evidence="8" id="KW-1185">Reference proteome</keyword>
<evidence type="ECO:0000313" key="8">
    <source>
        <dbReference type="Proteomes" id="UP001217089"/>
    </source>
</evidence>
<gene>
    <name evidence="7" type="ORF">KUTeg_014263</name>
</gene>
<reference evidence="7 8" key="1">
    <citation type="submission" date="2022-12" db="EMBL/GenBank/DDBJ databases">
        <title>Chromosome-level genome of Tegillarca granosa.</title>
        <authorList>
            <person name="Kim J."/>
        </authorList>
    </citation>
    <scope>NUCLEOTIDE SEQUENCE [LARGE SCALE GENOMIC DNA]</scope>
    <source>
        <strain evidence="7">Teg-2019</strain>
        <tissue evidence="7">Adductor muscle</tissue>
    </source>
</reference>
<evidence type="ECO:0000256" key="3">
    <source>
        <dbReference type="SAM" id="SignalP"/>
    </source>
</evidence>
<feature type="domain" description="TXNDC16 second thioredoxin-like" evidence="6">
    <location>
        <begin position="135"/>
        <end position="253"/>
    </location>
</feature>
<feature type="transmembrane region" description="Helical" evidence="2">
    <location>
        <begin position="320"/>
        <end position="345"/>
    </location>
</feature>
<sequence>MKSVIFNIIYVLYLVTVTNADLRKYDLNNVNILDDELLAEYKKSPNVRVVYYYKNDFHRLGVFLKQLDKSAEYLTLYGVKTGIYDCNKEKHAETCDENRVEQNFYTYSNDRELIKLDMETMFDVNSIMSNILQLVLLREVPILQSKEERLEHEDKYKGSYDIIYGYQKAIGTHEHRIFMEIAYAYHDKFKFAVTTVKQSTEGLVDSKNIKDVGVWVILCKDAKSRADTCSHIKYEGNMDLANLAAYVRTLSLPLIFHFPEDGQVIPYFSDGGTNVVYLFYTRNNKKDVMSKAKIVTESFRGVAGVVCVDRNNHMGTSHTVVVIIIVVVVVFVVITCIIIGVVICMKWYMSVIHYLFQYNSDAGIIPVEGFNGETPAVAVSLKNKWNSPVFMSKKEFSNLNVYAFVYEQLKTILPEPTVTTKEEIPEEEISSQDESPEVTPDALSDRPPDQPDPEDVEQQDDQVAEAVHRARFKTQMDLDLVPTLTDKTFPKTVQVKDLLFVLFYLPFDDKSMAFLRAYGDASRKLENDTDQSLARVNCHDWTDVCGHEKVITYPVVKVYQQGKLLMNYNGLLDTDEVVKTFKLLKHAGQSNLKSVKDIQNFIGEMSVFKEVAAELKSKFAYGINMNGEGKDIAKMKFNTHLPAIIVLKMSDTLEPFTVYGGQFQKSEILKFISESTMPKMPEMTVQIFPALYSQKKPFVIAFLDDLEKSVSVKNELEKVVKTNKFHGLKFCWLSVVLSLTMVK</sequence>
<dbReference type="Proteomes" id="UP001217089">
    <property type="component" value="Unassembled WGS sequence"/>
</dbReference>
<dbReference type="InterPro" id="IPR013766">
    <property type="entry name" value="Thioredoxin_domain"/>
</dbReference>
<feature type="signal peptide" evidence="3">
    <location>
        <begin position="1"/>
        <end position="20"/>
    </location>
</feature>
<dbReference type="PANTHER" id="PTHR22699">
    <property type="entry name" value="THIOREDOXIN DOMAIN-CONTAINING PROTEIN 16"/>
    <property type="match status" value="1"/>
</dbReference>
<dbReference type="InterPro" id="IPR040090">
    <property type="entry name" value="TXNDC16"/>
</dbReference>
<feature type="compositionally biased region" description="Acidic residues" evidence="1">
    <location>
        <begin position="451"/>
        <end position="461"/>
    </location>
</feature>
<name>A0ABQ9EWG8_TEGGR</name>
<comment type="caution">
    <text evidence="7">The sequence shown here is derived from an EMBL/GenBank/DDBJ whole genome shotgun (WGS) entry which is preliminary data.</text>
</comment>
<feature type="region of interest" description="Disordered" evidence="1">
    <location>
        <begin position="421"/>
        <end position="461"/>
    </location>
</feature>
<keyword evidence="2" id="KW-0472">Membrane</keyword>
<evidence type="ECO:0000259" key="6">
    <source>
        <dbReference type="Pfam" id="PF24509"/>
    </source>
</evidence>
<keyword evidence="3" id="KW-0732">Signal</keyword>
<evidence type="ECO:0000256" key="1">
    <source>
        <dbReference type="SAM" id="MobiDB-lite"/>
    </source>
</evidence>
<dbReference type="Pfam" id="PF00085">
    <property type="entry name" value="Thioredoxin"/>
    <property type="match status" value="1"/>
</dbReference>
<dbReference type="SUPFAM" id="SSF52833">
    <property type="entry name" value="Thioredoxin-like"/>
    <property type="match status" value="1"/>
</dbReference>
<dbReference type="CDD" id="cd02961">
    <property type="entry name" value="PDI_a_family"/>
    <property type="match status" value="1"/>
</dbReference>
<dbReference type="Pfam" id="PF13848">
    <property type="entry name" value="Thioredoxin_6"/>
    <property type="match status" value="1"/>
</dbReference>
<dbReference type="Pfam" id="PF24509">
    <property type="entry name" value="TXNDC16_2nd"/>
    <property type="match status" value="1"/>
</dbReference>
<accession>A0ABQ9EWG8</accession>
<evidence type="ECO:0000256" key="2">
    <source>
        <dbReference type="SAM" id="Phobius"/>
    </source>
</evidence>
<feature type="compositionally biased region" description="Acidic residues" evidence="1">
    <location>
        <begin position="424"/>
        <end position="436"/>
    </location>
</feature>
<feature type="chain" id="PRO_5045043718" description="Thioredoxin domain-containing protein" evidence="3">
    <location>
        <begin position="21"/>
        <end position="743"/>
    </location>
</feature>
<feature type="domain" description="Thioredoxin" evidence="4">
    <location>
        <begin position="482"/>
        <end position="580"/>
    </location>
</feature>
<evidence type="ECO:0000259" key="4">
    <source>
        <dbReference type="Pfam" id="PF00085"/>
    </source>
</evidence>
<keyword evidence="2" id="KW-1133">Transmembrane helix</keyword>
<organism evidence="7 8">
    <name type="scientific">Tegillarca granosa</name>
    <name type="common">Malaysian cockle</name>
    <name type="synonym">Anadara granosa</name>
    <dbReference type="NCBI Taxonomy" id="220873"/>
    <lineage>
        <taxon>Eukaryota</taxon>
        <taxon>Metazoa</taxon>
        <taxon>Spiralia</taxon>
        <taxon>Lophotrochozoa</taxon>
        <taxon>Mollusca</taxon>
        <taxon>Bivalvia</taxon>
        <taxon>Autobranchia</taxon>
        <taxon>Pteriomorphia</taxon>
        <taxon>Arcoida</taxon>
        <taxon>Arcoidea</taxon>
        <taxon>Arcidae</taxon>
        <taxon>Tegillarca</taxon>
    </lineage>
</organism>
<dbReference type="InterPro" id="IPR057639">
    <property type="entry name" value="TXNDC16_N"/>
</dbReference>
<protein>
    <recommendedName>
        <fullName evidence="9">Thioredoxin domain-containing protein</fullName>
    </recommendedName>
</protein>
<proteinExistence type="predicted"/>
<dbReference type="InterPro" id="IPR057642">
    <property type="entry name" value="TXNDC16_2nd"/>
</dbReference>
<evidence type="ECO:0000259" key="5">
    <source>
        <dbReference type="Pfam" id="PF24508"/>
    </source>
</evidence>
<dbReference type="Gene3D" id="3.40.30.10">
    <property type="entry name" value="Glutaredoxin"/>
    <property type="match status" value="2"/>
</dbReference>
<evidence type="ECO:0008006" key="9">
    <source>
        <dbReference type="Google" id="ProtNLM"/>
    </source>
</evidence>
<evidence type="ECO:0000313" key="7">
    <source>
        <dbReference type="EMBL" id="KAJ8309389.1"/>
    </source>
</evidence>
<dbReference type="InterPro" id="IPR036249">
    <property type="entry name" value="Thioredoxin-like_sf"/>
</dbReference>
<dbReference type="PANTHER" id="PTHR22699:SF1">
    <property type="entry name" value="THIOREDOXIN DOMAIN-CONTAINING PROTEIN 16"/>
    <property type="match status" value="1"/>
</dbReference>
<keyword evidence="2" id="KW-0812">Transmembrane</keyword>
<dbReference type="Pfam" id="PF24508">
    <property type="entry name" value="TXNDC16_N"/>
    <property type="match status" value="1"/>
</dbReference>
<feature type="domain" description="TXNDC16 N-terminal" evidence="5">
    <location>
        <begin position="39"/>
        <end position="132"/>
    </location>
</feature>
<dbReference type="EMBL" id="JARBDR010000657">
    <property type="protein sequence ID" value="KAJ8309389.1"/>
    <property type="molecule type" value="Genomic_DNA"/>
</dbReference>